<evidence type="ECO:0000313" key="3">
    <source>
        <dbReference type="Proteomes" id="UP000054558"/>
    </source>
</evidence>
<accession>A0A1Y1HQM0</accession>
<dbReference type="GO" id="GO:0005666">
    <property type="term" value="C:RNA polymerase III complex"/>
    <property type="evidence" value="ECO:0000318"/>
    <property type="project" value="GO_Central"/>
</dbReference>
<dbReference type="EMBL" id="DF236957">
    <property type="protein sequence ID" value="GAQ78128.1"/>
    <property type="molecule type" value="Genomic_DNA"/>
</dbReference>
<keyword evidence="2" id="KW-0240">DNA-directed RNA polymerase</keyword>
<dbReference type="InterPro" id="IPR006886">
    <property type="entry name" value="RNA_pol_III_Rpc5"/>
</dbReference>
<keyword evidence="3" id="KW-1185">Reference proteome</keyword>
<feature type="region of interest" description="Disordered" evidence="1">
    <location>
        <begin position="169"/>
        <end position="188"/>
    </location>
</feature>
<dbReference type="AlphaFoldDB" id="A0A1Y1HQM0"/>
<reference evidence="2 3" key="1">
    <citation type="journal article" date="2014" name="Nat. Commun.">
        <title>Klebsormidium flaccidum genome reveals primary factors for plant terrestrial adaptation.</title>
        <authorList>
            <person name="Hori K."/>
            <person name="Maruyama F."/>
            <person name="Fujisawa T."/>
            <person name="Togashi T."/>
            <person name="Yamamoto N."/>
            <person name="Seo M."/>
            <person name="Sato S."/>
            <person name="Yamada T."/>
            <person name="Mori H."/>
            <person name="Tajima N."/>
            <person name="Moriyama T."/>
            <person name="Ikeuchi M."/>
            <person name="Watanabe M."/>
            <person name="Wada H."/>
            <person name="Kobayashi K."/>
            <person name="Saito M."/>
            <person name="Masuda T."/>
            <person name="Sasaki-Sekimoto Y."/>
            <person name="Mashiguchi K."/>
            <person name="Awai K."/>
            <person name="Shimojima M."/>
            <person name="Masuda S."/>
            <person name="Iwai M."/>
            <person name="Nobusawa T."/>
            <person name="Narise T."/>
            <person name="Kondo S."/>
            <person name="Saito H."/>
            <person name="Sato R."/>
            <person name="Murakawa M."/>
            <person name="Ihara Y."/>
            <person name="Oshima-Yamada Y."/>
            <person name="Ohtaka K."/>
            <person name="Satoh M."/>
            <person name="Sonobe K."/>
            <person name="Ishii M."/>
            <person name="Ohtani R."/>
            <person name="Kanamori-Sato M."/>
            <person name="Honoki R."/>
            <person name="Miyazaki D."/>
            <person name="Mochizuki H."/>
            <person name="Umetsu J."/>
            <person name="Higashi K."/>
            <person name="Shibata D."/>
            <person name="Kamiya Y."/>
            <person name="Sato N."/>
            <person name="Nakamura Y."/>
            <person name="Tabata S."/>
            <person name="Ida S."/>
            <person name="Kurokawa K."/>
            <person name="Ohta H."/>
        </authorList>
    </citation>
    <scope>NUCLEOTIDE SEQUENCE [LARGE SCALE GENOMIC DNA]</scope>
    <source>
        <strain evidence="2 3">NIES-2285</strain>
    </source>
</reference>
<evidence type="ECO:0000313" key="2">
    <source>
        <dbReference type="EMBL" id="GAQ78128.1"/>
    </source>
</evidence>
<dbReference type="GO" id="GO:0006351">
    <property type="term" value="P:DNA-templated transcription"/>
    <property type="evidence" value="ECO:0007669"/>
    <property type="project" value="InterPro"/>
</dbReference>
<evidence type="ECO:0000256" key="1">
    <source>
        <dbReference type="SAM" id="MobiDB-lite"/>
    </source>
</evidence>
<dbReference type="Proteomes" id="UP000054558">
    <property type="component" value="Unassembled WGS sequence"/>
</dbReference>
<keyword evidence="2" id="KW-0804">Transcription</keyword>
<gene>
    <name evidence="2" type="ORF">KFL_000080320</name>
</gene>
<feature type="compositionally biased region" description="Acidic residues" evidence="1">
    <location>
        <begin position="175"/>
        <end position="188"/>
    </location>
</feature>
<dbReference type="OMA" id="GQAHETM"/>
<organism evidence="2 3">
    <name type="scientific">Klebsormidium nitens</name>
    <name type="common">Green alga</name>
    <name type="synonym">Ulothrix nitens</name>
    <dbReference type="NCBI Taxonomy" id="105231"/>
    <lineage>
        <taxon>Eukaryota</taxon>
        <taxon>Viridiplantae</taxon>
        <taxon>Streptophyta</taxon>
        <taxon>Klebsormidiophyceae</taxon>
        <taxon>Klebsormidiales</taxon>
        <taxon>Klebsormidiaceae</taxon>
        <taxon>Klebsormidium</taxon>
    </lineage>
</organism>
<dbReference type="PANTHER" id="PTHR12069">
    <property type="entry name" value="DNA-DIRECTED RNA POLYMERASES III 80 KDA POLYPEPTIDE RNA POLYMERASE III SUBUNIT 5"/>
    <property type="match status" value="1"/>
</dbReference>
<dbReference type="Pfam" id="PF04801">
    <property type="entry name" value="RPC5"/>
    <property type="match status" value="1"/>
</dbReference>
<dbReference type="STRING" id="105231.A0A1Y1HQM0"/>
<dbReference type="OrthoDB" id="340681at2759"/>
<name>A0A1Y1HQM0_KLENI</name>
<protein>
    <submittedName>
        <fullName evidence="2">DNA-directed RNA polymerase III subunit RPC5</fullName>
    </submittedName>
</protein>
<proteinExistence type="predicted"/>
<dbReference type="PANTHER" id="PTHR12069:SF0">
    <property type="entry name" value="DNA-DIRECTED RNA POLYMERASE III SUBUNIT RPC5"/>
    <property type="match status" value="1"/>
</dbReference>
<sequence>MDLAMEDVKVNEEPGNGFAAASFARGAEASTSGMDDEDDPIAREIDVFVKPQLDGTTQLYLLQYPLRPFWRPYNLQERCQEVRVKSQQAKVEVDLEVDVHSDNYDQSASEALRIKKQTLSSTHMDLHANYAIGLLRGNQLHLSPLHAAVQLKPSLRYLDAADEARKKEAAADAAAAEDGDRMEEDEGQPDMMPVQVQIRRRETERQEENRLSSYAYLKQKDESEEWVPLRPYLATSVEAHRVRDKMLASSDQRITFDQPPEKYIADVTPGRSLAAPASYHPEDGLETDELSRSQLEALNLSDRFKLLLTKGAIQVLQFDRLLKLAPSDSTEAEVLTVLKNHAMLVQGCWVAGSHLRYKNIPVVSGQQAVEKNALSLVRDFFLLLFTKHRFIKRDEIDSLRIPKSMVKEIMAGIATQRMSPPGWDFIEPTDRIFMKKHKEVVEDQVKRWATAEEVIRTMVAELDLPDVTVPEDNVSSPGPRALALLPAPKHEHEANYGLGANPRELDGPETKVAHKGTMSQQTRVNLIQVLRDIFGKHGVCSLEFLRSCLVEVAKGGGVPGKKLSEGEKQRVAAAGQAVAAPPQELALVVGLVARQIQGVYVLTSLGKAEVDPFRNVVIQALIARPTLRKGDVLEAAKLALKCDVPQTVYTRVLKELCMSRGGVWVLRPGDGT</sequence>